<reference evidence="1" key="1">
    <citation type="journal article" date="2015" name="Nature">
        <title>Complex archaea that bridge the gap between prokaryotes and eukaryotes.</title>
        <authorList>
            <person name="Spang A."/>
            <person name="Saw J.H."/>
            <person name="Jorgensen S.L."/>
            <person name="Zaremba-Niedzwiedzka K."/>
            <person name="Martijn J."/>
            <person name="Lind A.E."/>
            <person name="van Eijk R."/>
            <person name="Schleper C."/>
            <person name="Guy L."/>
            <person name="Ettema T.J."/>
        </authorList>
    </citation>
    <scope>NUCLEOTIDE SEQUENCE</scope>
</reference>
<name>A0A0F9KGU0_9ZZZZ</name>
<sequence length="66" mass="7784">MQPERNDYWSRGNQIYFLDGRAWGISPECRRVIIGKEKEIQDMLLNNKQTGNNLVDGILLMETNNW</sequence>
<dbReference type="AlphaFoldDB" id="A0A0F9KGU0"/>
<gene>
    <name evidence="1" type="ORF">LCGC14_1635990</name>
</gene>
<evidence type="ECO:0000313" key="1">
    <source>
        <dbReference type="EMBL" id="KKM21388.1"/>
    </source>
</evidence>
<comment type="caution">
    <text evidence="1">The sequence shown here is derived from an EMBL/GenBank/DDBJ whole genome shotgun (WGS) entry which is preliminary data.</text>
</comment>
<proteinExistence type="predicted"/>
<accession>A0A0F9KGU0</accession>
<dbReference type="EMBL" id="LAZR01013563">
    <property type="protein sequence ID" value="KKM21388.1"/>
    <property type="molecule type" value="Genomic_DNA"/>
</dbReference>
<organism evidence="1">
    <name type="scientific">marine sediment metagenome</name>
    <dbReference type="NCBI Taxonomy" id="412755"/>
    <lineage>
        <taxon>unclassified sequences</taxon>
        <taxon>metagenomes</taxon>
        <taxon>ecological metagenomes</taxon>
    </lineage>
</organism>
<protein>
    <submittedName>
        <fullName evidence="1">Uncharacterized protein</fullName>
    </submittedName>
</protein>